<keyword evidence="3 6" id="KW-0560">Oxidoreductase</keyword>
<dbReference type="SUPFAM" id="SSF52402">
    <property type="entry name" value="Adenine nucleotide alpha hydrolases-like"/>
    <property type="match status" value="1"/>
</dbReference>
<keyword evidence="2 6" id="KW-0479">Metal-binding</keyword>
<dbReference type="InterPro" id="IPR014729">
    <property type="entry name" value="Rossmann-like_a/b/a_fold"/>
</dbReference>
<gene>
    <name evidence="6" type="primary">cysH</name>
    <name evidence="8" type="ORF">ACG0Z3_07310</name>
</gene>
<evidence type="ECO:0000256" key="1">
    <source>
        <dbReference type="ARBA" id="ARBA00009732"/>
    </source>
</evidence>
<reference evidence="8 9" key="1">
    <citation type="submission" date="2024-08" db="EMBL/GenBank/DDBJ databases">
        <authorList>
            <person name="Lu H."/>
        </authorList>
    </citation>
    <scope>NUCLEOTIDE SEQUENCE [LARGE SCALE GENOMIC DNA]</scope>
    <source>
        <strain evidence="8 9">LKC17W</strain>
    </source>
</reference>
<feature type="domain" description="Phosphoadenosine phosphosulphate reductase" evidence="7">
    <location>
        <begin position="48"/>
        <end position="223"/>
    </location>
</feature>
<dbReference type="GO" id="GO:0004604">
    <property type="term" value="F:phosphoadenylyl-sulfate reductase (thioredoxin) activity"/>
    <property type="evidence" value="ECO:0007669"/>
    <property type="project" value="UniProtKB-EC"/>
</dbReference>
<feature type="binding site" evidence="6">
    <location>
        <position position="133"/>
    </location>
    <ligand>
        <name>[4Fe-4S] cluster</name>
        <dbReference type="ChEBI" id="CHEBI:49883"/>
    </ligand>
</feature>
<organism evidence="8 9">
    <name type="scientific">Pelomonas margarita</name>
    <dbReference type="NCBI Taxonomy" id="3299031"/>
    <lineage>
        <taxon>Bacteria</taxon>
        <taxon>Pseudomonadati</taxon>
        <taxon>Pseudomonadota</taxon>
        <taxon>Betaproteobacteria</taxon>
        <taxon>Burkholderiales</taxon>
        <taxon>Sphaerotilaceae</taxon>
        <taxon>Roseateles</taxon>
    </lineage>
</organism>
<dbReference type="PANTHER" id="PTHR46482">
    <property type="entry name" value="5'-ADENYLYLSULFATE REDUCTASE 3, CHLOROPLASTIC"/>
    <property type="match status" value="1"/>
</dbReference>
<dbReference type="HAMAP" id="MF_00063">
    <property type="entry name" value="CysH"/>
    <property type="match status" value="1"/>
</dbReference>
<comment type="pathway">
    <text evidence="6">Sulfur metabolism; hydrogen sulfide biosynthesis; sulfite from sulfate.</text>
</comment>
<dbReference type="EMBL" id="JBIGHW010000003">
    <property type="protein sequence ID" value="MFG6440490.1"/>
    <property type="molecule type" value="Genomic_DNA"/>
</dbReference>
<comment type="catalytic activity">
    <reaction evidence="6">
        <text>[thioredoxin]-disulfide + sulfite + AMP + 2 H(+) = adenosine 5'-phosphosulfate + [thioredoxin]-dithiol</text>
        <dbReference type="Rhea" id="RHEA:21976"/>
        <dbReference type="Rhea" id="RHEA-COMP:10698"/>
        <dbReference type="Rhea" id="RHEA-COMP:10700"/>
        <dbReference type="ChEBI" id="CHEBI:15378"/>
        <dbReference type="ChEBI" id="CHEBI:17359"/>
        <dbReference type="ChEBI" id="CHEBI:29950"/>
        <dbReference type="ChEBI" id="CHEBI:50058"/>
        <dbReference type="ChEBI" id="CHEBI:58243"/>
        <dbReference type="ChEBI" id="CHEBI:456215"/>
        <dbReference type="EC" id="1.8.4.10"/>
    </reaction>
</comment>
<keyword evidence="9" id="KW-1185">Reference proteome</keyword>
<dbReference type="Pfam" id="PF01507">
    <property type="entry name" value="PAPS_reduct"/>
    <property type="match status" value="1"/>
</dbReference>
<comment type="similarity">
    <text evidence="1 6">Belongs to the PAPS reductase family. CysH subfamily.</text>
</comment>
<feature type="active site" description="Nucleophile; cysteine thiosulfonate intermediate" evidence="6">
    <location>
        <position position="244"/>
    </location>
</feature>
<comment type="cofactor">
    <cofactor evidence="6">
        <name>[4Fe-4S] cluster</name>
        <dbReference type="ChEBI" id="CHEBI:49883"/>
    </cofactor>
    <text evidence="6">Binds 1 [4Fe-4S] cluster per subunit.</text>
</comment>
<proteinExistence type="inferred from homology"/>
<dbReference type="NCBIfam" id="TIGR00434">
    <property type="entry name" value="cysH"/>
    <property type="match status" value="1"/>
</dbReference>
<dbReference type="InterPro" id="IPR004511">
    <property type="entry name" value="PAPS/APS_Rdtase"/>
</dbReference>
<keyword evidence="4 6" id="KW-0408">Iron</keyword>
<accession>A0ABW7FFK8</accession>
<feature type="binding site" evidence="6">
    <location>
        <position position="134"/>
    </location>
    <ligand>
        <name>[4Fe-4S] cluster</name>
        <dbReference type="ChEBI" id="CHEBI:49883"/>
    </ligand>
</feature>
<keyword evidence="6" id="KW-0963">Cytoplasm</keyword>
<dbReference type="NCBIfam" id="NF002537">
    <property type="entry name" value="PRK02090.1"/>
    <property type="match status" value="1"/>
</dbReference>
<dbReference type="PANTHER" id="PTHR46482:SF9">
    <property type="entry name" value="5'-ADENYLYLSULFATE REDUCTASE 1, CHLOROPLASTIC"/>
    <property type="match status" value="1"/>
</dbReference>
<dbReference type="InterPro" id="IPR002500">
    <property type="entry name" value="PAPS_reduct_dom"/>
</dbReference>
<comment type="caution">
    <text evidence="8">The sequence shown here is derived from an EMBL/GenBank/DDBJ whole genome shotgun (WGS) entry which is preliminary data.</text>
</comment>
<comment type="subcellular location">
    <subcellularLocation>
        <location evidence="6">Cytoplasm</location>
    </subcellularLocation>
</comment>
<name>A0ABW7FFK8_9BURK</name>
<evidence type="ECO:0000256" key="4">
    <source>
        <dbReference type="ARBA" id="ARBA00023004"/>
    </source>
</evidence>
<dbReference type="CDD" id="cd23945">
    <property type="entry name" value="PAPS_reductase"/>
    <property type="match status" value="1"/>
</dbReference>
<keyword evidence="5 6" id="KW-0411">Iron-sulfur</keyword>
<evidence type="ECO:0000259" key="7">
    <source>
        <dbReference type="Pfam" id="PF01507"/>
    </source>
</evidence>
<dbReference type="PIRSF" id="PIRSF000857">
    <property type="entry name" value="PAPS_reductase"/>
    <property type="match status" value="1"/>
</dbReference>
<dbReference type="Gene3D" id="3.40.50.620">
    <property type="entry name" value="HUPs"/>
    <property type="match status" value="1"/>
</dbReference>
<dbReference type="EC" id="1.8.4.10" evidence="6"/>
<feature type="binding site" evidence="6">
    <location>
        <position position="217"/>
    </location>
    <ligand>
        <name>[4Fe-4S] cluster</name>
        <dbReference type="ChEBI" id="CHEBI:49883"/>
    </ligand>
</feature>
<evidence type="ECO:0000256" key="5">
    <source>
        <dbReference type="ARBA" id="ARBA00023014"/>
    </source>
</evidence>
<feature type="binding site" evidence="6">
    <location>
        <position position="220"/>
    </location>
    <ligand>
        <name>[4Fe-4S] cluster</name>
        <dbReference type="ChEBI" id="CHEBI:49883"/>
    </ligand>
</feature>
<evidence type="ECO:0000313" key="9">
    <source>
        <dbReference type="Proteomes" id="UP001606301"/>
    </source>
</evidence>
<evidence type="ECO:0000256" key="3">
    <source>
        <dbReference type="ARBA" id="ARBA00023002"/>
    </source>
</evidence>
<dbReference type="Proteomes" id="UP001606301">
    <property type="component" value="Unassembled WGS sequence"/>
</dbReference>
<sequence>MSALPWATQNAPGHAIGLYAQWTPALDAKIEAAQQHLRDACAAHHDGLVQSSSLGVEDMVITDLISRAGLSVHISTLDTGKLHAETLGLLPQIKDRYGFDIEVFSPVAEAVVEFVTRQGDDAMYKSIELRKACCGVRKMEPLSRMLAGRSAWITGLRREQSGARGDVAFDEDDGSGTGRRKISPIADWTWAEVWAYVEKYAVPYNPLHDQFMPSIGCAPCTRAIAVGEDFRAGRWWWEDSSKECGLHAKS</sequence>
<protein>
    <recommendedName>
        <fullName evidence="6">Adenosine 5'-phosphosulfate reductase</fullName>
        <shortName evidence="6">APS reductase</shortName>
        <ecNumber evidence="6">1.8.4.10</ecNumber>
    </recommendedName>
    <alternativeName>
        <fullName evidence="6">5'-adenylylsulfate reductase</fullName>
    </alternativeName>
    <alternativeName>
        <fullName evidence="6">Thioredoxin-dependent 5'-adenylylsulfate reductase</fullName>
    </alternativeName>
</protein>
<dbReference type="RefSeq" id="WP_394396851.1">
    <property type="nucleotide sequence ID" value="NZ_JBIGHW010000003.1"/>
</dbReference>
<evidence type="ECO:0000313" key="8">
    <source>
        <dbReference type="EMBL" id="MFG6440490.1"/>
    </source>
</evidence>
<comment type="function">
    <text evidence="6">Catalyzes the formation of sulfite from adenosine 5'-phosphosulfate (APS) using thioredoxin as an electron donor.</text>
</comment>
<evidence type="ECO:0000256" key="6">
    <source>
        <dbReference type="HAMAP-Rule" id="MF_00063"/>
    </source>
</evidence>
<evidence type="ECO:0000256" key="2">
    <source>
        <dbReference type="ARBA" id="ARBA00022723"/>
    </source>
</evidence>